<keyword evidence="1 2" id="KW-0378">Hydrolase</keyword>
<evidence type="ECO:0000256" key="1">
    <source>
        <dbReference type="ARBA" id="ARBA00022801"/>
    </source>
</evidence>
<organism evidence="2 3">
    <name type="scientific">Sutterella massiliensis</name>
    <dbReference type="NCBI Taxonomy" id="1816689"/>
    <lineage>
        <taxon>Bacteria</taxon>
        <taxon>Pseudomonadati</taxon>
        <taxon>Pseudomonadota</taxon>
        <taxon>Betaproteobacteria</taxon>
        <taxon>Burkholderiales</taxon>
        <taxon>Sutterellaceae</taxon>
        <taxon>Sutterella</taxon>
    </lineage>
</organism>
<comment type="caution">
    <text evidence="2">The sequence shown here is derived from an EMBL/GenBank/DDBJ whole genome shotgun (WGS) entry which is preliminary data.</text>
</comment>
<proteinExistence type="predicted"/>
<keyword evidence="3" id="KW-1185">Reference proteome</keyword>
<dbReference type="PANTHER" id="PTHR32494:SF5">
    <property type="entry name" value="ALLANTOATE AMIDOHYDROLASE"/>
    <property type="match status" value="1"/>
</dbReference>
<sequence length="438" mass="46520">MSRCCFSPSQLDEARRYAEALFETVRKLSRSSEGVTREAFGPVETETLACIEAAGRSIGLSARCDAAGNLWLERAGQAPASAKIVLGSHADSVPEGGNYDGLAGIAAGLTALFLLEKQGLKLKRTVAVLALRGEENSFYGKPYLGSRALLGMLGADDLALVRRDGAKTLADAMRACGLDPQALSTGKPLIDLAALRCFIELHIEQGPILDMEDERRTGIVTGIRGLYSHKAIRCERVDPAAPADAVPRAVTALLCRMEALWADRLAAGEDLVETTGVIGRAAESPGSAGARGSNEDDPLAPVKAVDFAFDIRSLRRETCLDFHAALEDEARRIGEARGVRFRFDSLLESHPAAMDETLRGILHRSAEAAGVPVRDIASGAGHDAAYFANAGIPTAMLFVANQRGSHNPHEAMRIEDFMAGVEVLAAALPLLGESPNVP</sequence>
<accession>A0ABS2DU32</accession>
<dbReference type="NCBIfam" id="TIGR01879">
    <property type="entry name" value="hydantase"/>
    <property type="match status" value="1"/>
</dbReference>
<dbReference type="Gene3D" id="3.40.630.10">
    <property type="entry name" value="Zn peptidases"/>
    <property type="match status" value="1"/>
</dbReference>
<evidence type="ECO:0000313" key="3">
    <source>
        <dbReference type="Proteomes" id="UP000715095"/>
    </source>
</evidence>
<dbReference type="InterPro" id="IPR010158">
    <property type="entry name" value="Amidase_Cbmase"/>
</dbReference>
<protein>
    <submittedName>
        <fullName evidence="2">Hydantoinase/carbamoylase family amidase</fullName>
        <ecNumber evidence="2">3.5.-.-</ecNumber>
    </submittedName>
</protein>
<dbReference type="Proteomes" id="UP000715095">
    <property type="component" value="Unassembled WGS sequence"/>
</dbReference>
<dbReference type="InterPro" id="IPR002933">
    <property type="entry name" value="Peptidase_M20"/>
</dbReference>
<dbReference type="EC" id="3.5.-.-" evidence="2"/>
<dbReference type="PIRSF" id="PIRSF001235">
    <property type="entry name" value="Amidase_carbamoylase"/>
    <property type="match status" value="1"/>
</dbReference>
<gene>
    <name evidence="2" type="ORF">H6A60_10275</name>
</gene>
<dbReference type="GO" id="GO:0016787">
    <property type="term" value="F:hydrolase activity"/>
    <property type="evidence" value="ECO:0007669"/>
    <property type="project" value="UniProtKB-KW"/>
</dbReference>
<dbReference type="SUPFAM" id="SSF53187">
    <property type="entry name" value="Zn-dependent exopeptidases"/>
    <property type="match status" value="1"/>
</dbReference>
<evidence type="ECO:0000313" key="2">
    <source>
        <dbReference type="EMBL" id="MBM6704864.1"/>
    </source>
</evidence>
<dbReference type="Gene3D" id="3.30.70.360">
    <property type="match status" value="1"/>
</dbReference>
<dbReference type="Pfam" id="PF01546">
    <property type="entry name" value="Peptidase_M20"/>
    <property type="match status" value="1"/>
</dbReference>
<dbReference type="PANTHER" id="PTHR32494">
    <property type="entry name" value="ALLANTOATE DEIMINASE-RELATED"/>
    <property type="match status" value="1"/>
</dbReference>
<reference evidence="2 3" key="1">
    <citation type="journal article" date="2021" name="Sci. Rep.">
        <title>The distribution of antibiotic resistance genes in chicken gut microbiota commensals.</title>
        <authorList>
            <person name="Juricova H."/>
            <person name="Matiasovicova J."/>
            <person name="Kubasova T."/>
            <person name="Cejkova D."/>
            <person name="Rychlik I."/>
        </authorList>
    </citation>
    <scope>NUCLEOTIDE SEQUENCE [LARGE SCALE GENOMIC DNA]</scope>
    <source>
        <strain evidence="2 3">An829</strain>
    </source>
</reference>
<dbReference type="EMBL" id="JACJJC010000023">
    <property type="protein sequence ID" value="MBM6704864.1"/>
    <property type="molecule type" value="Genomic_DNA"/>
</dbReference>
<dbReference type="RefSeq" id="WP_205104277.1">
    <property type="nucleotide sequence ID" value="NZ_JACJJC010000023.1"/>
</dbReference>
<name>A0ABS2DU32_9BURK</name>